<gene>
    <name evidence="1" type="ORF">METZ01_LOCUS422743</name>
</gene>
<dbReference type="AlphaFoldDB" id="A0A382XGB8"/>
<dbReference type="EMBL" id="UINC01167397">
    <property type="protein sequence ID" value="SVD69889.1"/>
    <property type="molecule type" value="Genomic_DNA"/>
</dbReference>
<name>A0A382XGB8_9ZZZZ</name>
<accession>A0A382XGB8</accession>
<sequence length="114" mass="13454">MDERFTHPYWENLKQNFRDNKWPTACRKCERMEDNKQQSHRQVAVRTFKLKNEEQVLEQFGDRPPVLQLDVRPNNKCNLMCRMCTPVDSSLIAEHAGESQTLVELYGERDIADG</sequence>
<evidence type="ECO:0008006" key="2">
    <source>
        <dbReference type="Google" id="ProtNLM"/>
    </source>
</evidence>
<proteinExistence type="predicted"/>
<feature type="non-terminal residue" evidence="1">
    <location>
        <position position="114"/>
    </location>
</feature>
<evidence type="ECO:0000313" key="1">
    <source>
        <dbReference type="EMBL" id="SVD69889.1"/>
    </source>
</evidence>
<reference evidence="1" key="1">
    <citation type="submission" date="2018-05" db="EMBL/GenBank/DDBJ databases">
        <authorList>
            <person name="Lanie J.A."/>
            <person name="Ng W.-L."/>
            <person name="Kazmierczak K.M."/>
            <person name="Andrzejewski T.M."/>
            <person name="Davidsen T.M."/>
            <person name="Wayne K.J."/>
            <person name="Tettelin H."/>
            <person name="Glass J.I."/>
            <person name="Rusch D."/>
            <person name="Podicherti R."/>
            <person name="Tsui H.-C.T."/>
            <person name="Winkler M.E."/>
        </authorList>
    </citation>
    <scope>NUCLEOTIDE SEQUENCE</scope>
</reference>
<organism evidence="1">
    <name type="scientific">marine metagenome</name>
    <dbReference type="NCBI Taxonomy" id="408172"/>
    <lineage>
        <taxon>unclassified sequences</taxon>
        <taxon>metagenomes</taxon>
        <taxon>ecological metagenomes</taxon>
    </lineage>
</organism>
<protein>
    <recommendedName>
        <fullName evidence="2">4Fe4S-binding SPASM domain-containing protein</fullName>
    </recommendedName>
</protein>